<dbReference type="OMA" id="TITWKDE"/>
<feature type="region of interest" description="Disordered" evidence="1">
    <location>
        <begin position="129"/>
        <end position="391"/>
    </location>
</feature>
<name>A0A7M7GKU1_STRPU</name>
<dbReference type="KEGG" id="spu:593185"/>
<dbReference type="InParanoid" id="A0A7M7GKU1"/>
<dbReference type="AlphaFoldDB" id="A0A7M7GKU1"/>
<dbReference type="Proteomes" id="UP000007110">
    <property type="component" value="Unassembled WGS sequence"/>
</dbReference>
<reference evidence="4" key="1">
    <citation type="submission" date="2015-02" db="EMBL/GenBank/DDBJ databases">
        <title>Genome sequencing for Strongylocentrotus purpuratus.</title>
        <authorList>
            <person name="Murali S."/>
            <person name="Liu Y."/>
            <person name="Vee V."/>
            <person name="English A."/>
            <person name="Wang M."/>
            <person name="Skinner E."/>
            <person name="Han Y."/>
            <person name="Muzny D.M."/>
            <person name="Worley K.C."/>
            <person name="Gibbs R.A."/>
        </authorList>
    </citation>
    <scope>NUCLEOTIDE SEQUENCE</scope>
</reference>
<proteinExistence type="predicted"/>
<organism evidence="3 4">
    <name type="scientific">Strongylocentrotus purpuratus</name>
    <name type="common">Purple sea urchin</name>
    <dbReference type="NCBI Taxonomy" id="7668"/>
    <lineage>
        <taxon>Eukaryota</taxon>
        <taxon>Metazoa</taxon>
        <taxon>Echinodermata</taxon>
        <taxon>Eleutherozoa</taxon>
        <taxon>Echinozoa</taxon>
        <taxon>Echinoidea</taxon>
        <taxon>Euechinoidea</taxon>
        <taxon>Echinacea</taxon>
        <taxon>Camarodonta</taxon>
        <taxon>Echinidea</taxon>
        <taxon>Strongylocentrotidae</taxon>
        <taxon>Strongylocentrotus</taxon>
    </lineage>
</organism>
<feature type="compositionally biased region" description="Polar residues" evidence="1">
    <location>
        <begin position="157"/>
        <end position="176"/>
    </location>
</feature>
<sequence>MTNQTMEELCDDYFASMNPIANKIIEEKRKCKEKNRKNWERLTQAEKDCLLDEWFIDPDLKIRYEIRLQGQLPSNKDAPPESFPRLNVQGGTKTVQYTEHEDGSQSKGTTITWKDEFSGPFLWETKCQQDQPMMSPGTITAQSTRNGGLEYPENRHSFSQGLDANDESQLIVNSAKSKGKEGKRAPDPAEKPDKTKLSRKDSKKEERAKERAREKENHKQESPAVSIVQQQPKVCQSPLADMNQIMMDKNAKGPKKEKSEKAKSPKAPRGRGSGRASPKREGKKDKSFDLEGLLPASNPKEDRSVGGLHFSLSGMGTTESDGLLSSTSPNVGRSSGLSGSMQHSTVPSPPMQHSTMPSSPTPSSPPASAASAESDQASASEGGGGAAAGEEEGAAFDFLLAW</sequence>
<dbReference type="EnsemblMetazoa" id="XM_003726180">
    <property type="protein sequence ID" value="XP_003726228"/>
    <property type="gene ID" value="LOC593185"/>
</dbReference>
<evidence type="ECO:0000313" key="3">
    <source>
        <dbReference type="EnsemblMetazoa" id="XP_003726228"/>
    </source>
</evidence>
<feature type="compositionally biased region" description="Basic and acidic residues" evidence="1">
    <location>
        <begin position="178"/>
        <end position="221"/>
    </location>
</feature>
<dbReference type="OrthoDB" id="5984457at2759"/>
<dbReference type="RefSeq" id="XP_003726228.1">
    <property type="nucleotide sequence ID" value="XM_003726180.3"/>
</dbReference>
<dbReference type="GeneID" id="593185"/>
<evidence type="ECO:0000259" key="2">
    <source>
        <dbReference type="Pfam" id="PF15797"/>
    </source>
</evidence>
<protein>
    <recommendedName>
        <fullName evidence="2">DUF4706 domain-containing protein</fullName>
    </recommendedName>
</protein>
<dbReference type="Pfam" id="PF15797">
    <property type="entry name" value="DUF4706"/>
    <property type="match status" value="1"/>
</dbReference>
<feature type="compositionally biased region" description="Basic and acidic residues" evidence="1">
    <location>
        <begin position="278"/>
        <end position="289"/>
    </location>
</feature>
<evidence type="ECO:0000256" key="1">
    <source>
        <dbReference type="SAM" id="MobiDB-lite"/>
    </source>
</evidence>
<accession>A0A7M7GKU1</accession>
<feature type="compositionally biased region" description="Polar residues" evidence="1">
    <location>
        <begin position="129"/>
        <end position="146"/>
    </location>
</feature>
<dbReference type="PANTHER" id="PTHR34394:SF1">
    <property type="entry name" value="SIMILAR TO RIKEN CDNA 2310022B05"/>
    <property type="match status" value="1"/>
</dbReference>
<feature type="compositionally biased region" description="Polar residues" evidence="1">
    <location>
        <begin position="314"/>
        <end position="346"/>
    </location>
</feature>
<keyword evidence="4" id="KW-1185">Reference proteome</keyword>
<dbReference type="PANTHER" id="PTHR34394">
    <property type="entry name" value="SIMILAR TO RIKEN CDNA 2310022B05"/>
    <property type="match status" value="1"/>
</dbReference>
<feature type="domain" description="DUF4706" evidence="2">
    <location>
        <begin position="12"/>
        <end position="130"/>
    </location>
</feature>
<feature type="compositionally biased region" description="Low complexity" evidence="1">
    <location>
        <begin position="366"/>
        <end position="380"/>
    </location>
</feature>
<evidence type="ECO:0000313" key="4">
    <source>
        <dbReference type="Proteomes" id="UP000007110"/>
    </source>
</evidence>
<dbReference type="InterPro" id="IPR031600">
    <property type="entry name" value="DUF4706"/>
</dbReference>
<reference evidence="3" key="2">
    <citation type="submission" date="2021-01" db="UniProtKB">
        <authorList>
            <consortium name="EnsemblMetazoa"/>
        </authorList>
    </citation>
    <scope>IDENTIFICATION</scope>
</reference>
<feature type="compositionally biased region" description="Basic and acidic residues" evidence="1">
    <location>
        <begin position="249"/>
        <end position="263"/>
    </location>
</feature>